<sequence length="173" mass="19527">MGSLLEVEAHRALEPVMYSFRVLGYPLGLESSRSLCLAYFRVALFGVGLLARVGYVTVLNQLTMAKKHPVGPVAEGSFLFALIPHLSLGFRRERKTSKNTFQLIIIPCSQPEEIFRSAGFSFLLRTTLEPMRIIRGTFTRPENLQSKAAIWSLLGSYFNMPSLQSWARNREND</sequence>
<organism evidence="2 3">
    <name type="scientific">Pseudocercospora fijiensis (strain CIRAD86)</name>
    <name type="common">Black leaf streak disease fungus</name>
    <name type="synonym">Mycosphaerella fijiensis</name>
    <dbReference type="NCBI Taxonomy" id="383855"/>
    <lineage>
        <taxon>Eukaryota</taxon>
        <taxon>Fungi</taxon>
        <taxon>Dikarya</taxon>
        <taxon>Ascomycota</taxon>
        <taxon>Pezizomycotina</taxon>
        <taxon>Dothideomycetes</taxon>
        <taxon>Dothideomycetidae</taxon>
        <taxon>Mycosphaerellales</taxon>
        <taxon>Mycosphaerellaceae</taxon>
        <taxon>Pseudocercospora</taxon>
    </lineage>
</organism>
<keyword evidence="1" id="KW-1133">Transmembrane helix</keyword>
<feature type="transmembrane region" description="Helical" evidence="1">
    <location>
        <begin position="38"/>
        <end position="58"/>
    </location>
</feature>
<dbReference type="VEuPathDB" id="FungiDB:MYCFIDRAFT_172412"/>
<dbReference type="RefSeq" id="XP_007923892.1">
    <property type="nucleotide sequence ID" value="XM_007925701.1"/>
</dbReference>
<dbReference type="HOGENOM" id="CLU_1548290_0_0_1"/>
<proteinExistence type="predicted"/>
<gene>
    <name evidence="2" type="ORF">MYCFIDRAFT_172412</name>
</gene>
<evidence type="ECO:0000313" key="3">
    <source>
        <dbReference type="Proteomes" id="UP000016932"/>
    </source>
</evidence>
<dbReference type="AlphaFoldDB" id="M3A6I8"/>
<accession>M3A6I8</accession>
<dbReference type="KEGG" id="pfj:MYCFIDRAFT_172412"/>
<evidence type="ECO:0000313" key="2">
    <source>
        <dbReference type="EMBL" id="EME86714.1"/>
    </source>
</evidence>
<keyword evidence="3" id="KW-1185">Reference proteome</keyword>
<evidence type="ECO:0000256" key="1">
    <source>
        <dbReference type="SAM" id="Phobius"/>
    </source>
</evidence>
<dbReference type="GeneID" id="19332791"/>
<dbReference type="Proteomes" id="UP000016932">
    <property type="component" value="Unassembled WGS sequence"/>
</dbReference>
<reference evidence="2 3" key="1">
    <citation type="journal article" date="2012" name="PLoS Pathog.">
        <title>Diverse lifestyles and strategies of plant pathogenesis encoded in the genomes of eighteen Dothideomycetes fungi.</title>
        <authorList>
            <person name="Ohm R.A."/>
            <person name="Feau N."/>
            <person name="Henrissat B."/>
            <person name="Schoch C.L."/>
            <person name="Horwitz B.A."/>
            <person name="Barry K.W."/>
            <person name="Condon B.J."/>
            <person name="Copeland A.C."/>
            <person name="Dhillon B."/>
            <person name="Glaser F."/>
            <person name="Hesse C.N."/>
            <person name="Kosti I."/>
            <person name="LaButti K."/>
            <person name="Lindquist E.A."/>
            <person name="Lucas S."/>
            <person name="Salamov A.A."/>
            <person name="Bradshaw R.E."/>
            <person name="Ciuffetti L."/>
            <person name="Hamelin R.C."/>
            <person name="Kema G.H.J."/>
            <person name="Lawrence C."/>
            <person name="Scott J.A."/>
            <person name="Spatafora J.W."/>
            <person name="Turgeon B.G."/>
            <person name="de Wit P.J.G.M."/>
            <person name="Zhong S."/>
            <person name="Goodwin S.B."/>
            <person name="Grigoriev I.V."/>
        </authorList>
    </citation>
    <scope>NUCLEOTIDE SEQUENCE [LARGE SCALE GENOMIC DNA]</scope>
    <source>
        <strain evidence="2 3">CIRAD86</strain>
    </source>
</reference>
<name>M3A6I8_PSEFD</name>
<dbReference type="EMBL" id="KB446556">
    <property type="protein sequence ID" value="EME86714.1"/>
    <property type="molecule type" value="Genomic_DNA"/>
</dbReference>
<keyword evidence="1" id="KW-0472">Membrane</keyword>
<keyword evidence="1" id="KW-0812">Transmembrane</keyword>
<protein>
    <submittedName>
        <fullName evidence="2">Uncharacterized protein</fullName>
    </submittedName>
</protein>